<gene>
    <name evidence="1" type="ORF">C943_01902</name>
</gene>
<dbReference type="STRING" id="1239962.C943_01902"/>
<organism evidence="1 2">
    <name type="scientific">Mariniradius saccharolyticus AK6</name>
    <dbReference type="NCBI Taxonomy" id="1239962"/>
    <lineage>
        <taxon>Bacteria</taxon>
        <taxon>Pseudomonadati</taxon>
        <taxon>Bacteroidota</taxon>
        <taxon>Cytophagia</taxon>
        <taxon>Cytophagales</taxon>
        <taxon>Cyclobacteriaceae</taxon>
        <taxon>Mariniradius</taxon>
    </lineage>
</organism>
<evidence type="ECO:0000313" key="1">
    <source>
        <dbReference type="EMBL" id="EMS31631.1"/>
    </source>
</evidence>
<keyword evidence="2" id="KW-1185">Reference proteome</keyword>
<name>M7Y329_9BACT</name>
<dbReference type="EMBL" id="AMZY02000018">
    <property type="protein sequence ID" value="EMS31631.1"/>
    <property type="molecule type" value="Genomic_DNA"/>
</dbReference>
<sequence>MVANNLFGHEYTNSLVLLFLFFIRAFVASPCFNFPHPKPTNPLQSNNRPQT</sequence>
<dbReference type="Proteomes" id="UP000010953">
    <property type="component" value="Unassembled WGS sequence"/>
</dbReference>
<comment type="caution">
    <text evidence="1">The sequence shown here is derived from an EMBL/GenBank/DDBJ whole genome shotgun (WGS) entry which is preliminary data.</text>
</comment>
<evidence type="ECO:0000313" key="2">
    <source>
        <dbReference type="Proteomes" id="UP000010953"/>
    </source>
</evidence>
<reference evidence="1" key="1">
    <citation type="submission" date="2013-01" db="EMBL/GenBank/DDBJ databases">
        <title>Genome assembly of Mariniradius saccharolyticus AK6.</title>
        <authorList>
            <person name="Vaidya B."/>
            <person name="Khatri I."/>
            <person name="Tanuku N.R.S."/>
            <person name="Subramanian S."/>
            <person name="Pinnaka A."/>
        </authorList>
    </citation>
    <scope>NUCLEOTIDE SEQUENCE [LARGE SCALE GENOMIC DNA]</scope>
    <source>
        <strain evidence="1">AK6</strain>
    </source>
</reference>
<protein>
    <submittedName>
        <fullName evidence="1">Uncharacterized protein</fullName>
    </submittedName>
</protein>
<dbReference type="AlphaFoldDB" id="M7Y329"/>
<accession>M7Y329</accession>
<proteinExistence type="predicted"/>
<dbReference type="InParanoid" id="M7Y329"/>